<dbReference type="Pfam" id="PF08719">
    <property type="entry name" value="NADAR"/>
    <property type="match status" value="1"/>
</dbReference>
<protein>
    <recommendedName>
        <fullName evidence="1">NADAR domain-containing protein</fullName>
    </recommendedName>
</protein>
<name>A0A6A5YXU3_9PLEO</name>
<dbReference type="AlphaFoldDB" id="A0A6A5YXU3"/>
<keyword evidence="3" id="KW-1185">Reference proteome</keyword>
<dbReference type="Proteomes" id="UP000799770">
    <property type="component" value="Unassembled WGS sequence"/>
</dbReference>
<dbReference type="Gene3D" id="1.10.357.40">
    <property type="entry name" value="YbiA-like"/>
    <property type="match status" value="1"/>
</dbReference>
<dbReference type="OrthoDB" id="206452at2759"/>
<dbReference type="NCBIfam" id="TIGR02464">
    <property type="entry name" value="ribofla_fusion"/>
    <property type="match status" value="1"/>
</dbReference>
<dbReference type="InterPro" id="IPR012816">
    <property type="entry name" value="NADAR"/>
</dbReference>
<dbReference type="InterPro" id="IPR037238">
    <property type="entry name" value="YbiA-like_sf"/>
</dbReference>
<gene>
    <name evidence="2" type="ORF">BDV96DRAFT_498915</name>
</gene>
<evidence type="ECO:0000259" key="1">
    <source>
        <dbReference type="Pfam" id="PF08719"/>
    </source>
</evidence>
<reference evidence="2" key="1">
    <citation type="journal article" date="2020" name="Stud. Mycol.">
        <title>101 Dothideomycetes genomes: a test case for predicting lifestyles and emergence of pathogens.</title>
        <authorList>
            <person name="Haridas S."/>
            <person name="Albert R."/>
            <person name="Binder M."/>
            <person name="Bloem J."/>
            <person name="Labutti K."/>
            <person name="Salamov A."/>
            <person name="Andreopoulos B."/>
            <person name="Baker S."/>
            <person name="Barry K."/>
            <person name="Bills G."/>
            <person name="Bluhm B."/>
            <person name="Cannon C."/>
            <person name="Castanera R."/>
            <person name="Culley D."/>
            <person name="Daum C."/>
            <person name="Ezra D."/>
            <person name="Gonzalez J."/>
            <person name="Henrissat B."/>
            <person name="Kuo A."/>
            <person name="Liang C."/>
            <person name="Lipzen A."/>
            <person name="Lutzoni F."/>
            <person name="Magnuson J."/>
            <person name="Mondo S."/>
            <person name="Nolan M."/>
            <person name="Ohm R."/>
            <person name="Pangilinan J."/>
            <person name="Park H.-J."/>
            <person name="Ramirez L."/>
            <person name="Alfaro M."/>
            <person name="Sun H."/>
            <person name="Tritt A."/>
            <person name="Yoshinaga Y."/>
            <person name="Zwiers L.-H."/>
            <person name="Turgeon B."/>
            <person name="Goodwin S."/>
            <person name="Spatafora J."/>
            <person name="Crous P."/>
            <person name="Grigoriev I."/>
        </authorList>
    </citation>
    <scope>NUCLEOTIDE SEQUENCE</scope>
    <source>
        <strain evidence="2">CBS 627.86</strain>
    </source>
</reference>
<proteinExistence type="predicted"/>
<dbReference type="CDD" id="cd15457">
    <property type="entry name" value="NADAR"/>
    <property type="match status" value="1"/>
</dbReference>
<feature type="domain" description="NADAR" evidence="1">
    <location>
        <begin position="22"/>
        <end position="176"/>
    </location>
</feature>
<accession>A0A6A5YXU3</accession>
<dbReference type="EMBL" id="ML977333">
    <property type="protein sequence ID" value="KAF2111634.1"/>
    <property type="molecule type" value="Genomic_DNA"/>
</dbReference>
<organism evidence="2 3">
    <name type="scientific">Lophiotrema nucula</name>
    <dbReference type="NCBI Taxonomy" id="690887"/>
    <lineage>
        <taxon>Eukaryota</taxon>
        <taxon>Fungi</taxon>
        <taxon>Dikarya</taxon>
        <taxon>Ascomycota</taxon>
        <taxon>Pezizomycotina</taxon>
        <taxon>Dothideomycetes</taxon>
        <taxon>Pleosporomycetidae</taxon>
        <taxon>Pleosporales</taxon>
        <taxon>Lophiotremataceae</taxon>
        <taxon>Lophiotrema</taxon>
    </lineage>
</organism>
<sequence>MPVNVIKAEASTPAKKEEQPVYFWRPYDFNGYLGQWYDSEFTVDGTTYPTAEMWMMVQKAKLFGDEAIAAKMLQTTDPKNHKALGRKVKNFSDKIWNKERYRIVVEGNYHKFTISKNAQELRKWLLETGERELVEASPMDRIWGVGFGERNAGANRYRWGLNLLGKALMEVRERLREEAEKGEGN</sequence>
<evidence type="ECO:0000313" key="2">
    <source>
        <dbReference type="EMBL" id="KAF2111634.1"/>
    </source>
</evidence>
<evidence type="ECO:0000313" key="3">
    <source>
        <dbReference type="Proteomes" id="UP000799770"/>
    </source>
</evidence>
<dbReference type="SUPFAM" id="SSF143990">
    <property type="entry name" value="YbiA-like"/>
    <property type="match status" value="1"/>
</dbReference>